<feature type="coiled-coil region" evidence="6">
    <location>
        <begin position="771"/>
        <end position="980"/>
    </location>
</feature>
<evidence type="ECO:0000313" key="9">
    <source>
        <dbReference type="EMBL" id="CAK9114018.1"/>
    </source>
</evidence>
<keyword evidence="5" id="KW-0472">Membrane</keyword>
<dbReference type="PANTHER" id="PTHR23157">
    <property type="entry name" value="GRIP AND COILED-COIL DOMAIN-CONTAINING PROTEIN 1"/>
    <property type="match status" value="1"/>
</dbReference>
<feature type="compositionally biased region" description="Polar residues" evidence="7">
    <location>
        <begin position="209"/>
        <end position="224"/>
    </location>
</feature>
<feature type="domain" description="GRIP" evidence="8">
    <location>
        <begin position="1180"/>
        <end position="1230"/>
    </location>
</feature>
<keyword evidence="10" id="KW-1185">Reference proteome</keyword>
<dbReference type="SMART" id="SM00755">
    <property type="entry name" value="Grip"/>
    <property type="match status" value="1"/>
</dbReference>
<feature type="compositionally biased region" description="Basic and acidic residues" evidence="7">
    <location>
        <begin position="249"/>
        <end position="270"/>
    </location>
</feature>
<sequence>MELSKEELVKFVKKQNKKLKAREEEVAQAQARVAQLEAEVAQRGQGGAEEDAQGQGEDVAKLRAAVEAKDAVIADKEQQHKAVLVRLKEIIGPFKSLQKKHAALKQQAAAAEEERCKLQGELQASRNKAEEGQLKISSLQEMLDEALSPREKPSDLARAEELGHRVAELEQQLKDSQSVSEEAQASLKAAEDARQQEQSDAEELRQQVAELQQTLENENRQLQQKQEEENRAQADELRQRVATLQQQLEDAKVATEEAQRREQTQAEEARQQLAELKQALEDNEQRESGEQEGAQACVEQLEQKIADLQSQLRESNGANQAATASLAEAVEARKREQAQAEELQLQVAELQQALEDSNTQANHEEEELVPALRKRVADLEQQLDSNGSHPGGEENALREQVAELEQQLEESREANDKAQTQAQVAQEEVFQLQQQLESASPAQVPTQPESDAQVLQVENENLQARVADLEVHSLEMNRLATENQDLTARVAELEGAAAAIAAAEATALVAIDASVHAAMETQVEHQIATDATARLESELADKTQAAQDWQKKATEFAKRFKLAKAKLAKVGQASKASEQKQAASVLYLGLLHAHHATRASLVQRAFSCWREKVSMQLRSQLEARAEEVQHTVEAQQRELKESLEQRVEAFHKESVEQKRQIEAHETRVEELEELVSQLRSQLQEQEALATQRIGAPPGFDPTRHVRCVVEVDDTLWVGVDGSLRDASAASGVEWVSAQTIGAWVGEDPGKHRFELPKPVQEQVRRQEAAKVQEAKEEAAWAMSQAEALKSDLANYKRRAQIALKKAQDEARRFGARAEASEQQQRQQLESELARVTRLMDTKQEEIETVQAGRSAVEAELAQARRELENAVSQHSKMEQSISDRIEDMRATMTASHKANLEQLQADHDREVQALRADADARNTKLEKAETALEEQVAVADAAEVEKDKLEAHMHRLEIELADAQAKLKEAEAKAAEAAAAKQLSSASLSANASHHNQQPPLPHRNSTLGRRGSSQHERKTGLRAPKRRDSLMGKPDPEHTGLEKLEIGLGGRPKSLSVEALSPDGSDDADGDQLQDEDLDDASPKPYADSTLSAGSNHLFVEQLDSLHHQHARERIVWQRKMENLREQIEEMEMETRLLHEQNKVLKEEIRDHERTRLRQEALGDGPAAASAGDSVGSTNQRKEENLTYLKNVLYKYMAAKEASERQTLLPVVGTILQFSPAELSAIKTALDRESGSVGAGGVVDFLFGAS</sequence>
<feature type="compositionally biased region" description="Basic and acidic residues" evidence="7">
    <location>
        <begin position="278"/>
        <end position="289"/>
    </location>
</feature>
<gene>
    <name evidence="9" type="ORF">SCF082_LOCUS52826</name>
</gene>
<accession>A0ABP0SP27</accession>
<feature type="region of interest" description="Disordered" evidence="7">
    <location>
        <begin position="985"/>
        <end position="1091"/>
    </location>
</feature>
<feature type="coiled-coil region" evidence="6">
    <location>
        <begin position="618"/>
        <end position="691"/>
    </location>
</feature>
<reference evidence="9 10" key="1">
    <citation type="submission" date="2024-02" db="EMBL/GenBank/DDBJ databases">
        <authorList>
            <person name="Chen Y."/>
            <person name="Shah S."/>
            <person name="Dougan E. K."/>
            <person name="Thang M."/>
            <person name="Chan C."/>
        </authorList>
    </citation>
    <scope>NUCLEOTIDE SEQUENCE [LARGE SCALE GENOMIC DNA]</scope>
</reference>
<dbReference type="InterPro" id="IPR000237">
    <property type="entry name" value="GRIP_dom"/>
</dbReference>
<feature type="region of interest" description="Disordered" evidence="7">
    <location>
        <begin position="403"/>
        <end position="426"/>
    </location>
</feature>
<feature type="compositionally biased region" description="Basic and acidic residues" evidence="7">
    <location>
        <begin position="225"/>
        <end position="239"/>
    </location>
</feature>
<evidence type="ECO:0000256" key="1">
    <source>
        <dbReference type="ARBA" id="ARBA00004184"/>
    </source>
</evidence>
<comment type="subcellular location">
    <subcellularLocation>
        <location evidence="2">Cytoplasm</location>
    </subcellularLocation>
    <subcellularLocation>
        <location evidence="1">Endomembrane system</location>
        <topology evidence="1">Peripheral membrane protein</topology>
    </subcellularLocation>
</comment>
<feature type="region of interest" description="Disordered" evidence="7">
    <location>
        <begin position="1161"/>
        <end position="1180"/>
    </location>
</feature>
<evidence type="ECO:0000313" key="10">
    <source>
        <dbReference type="Proteomes" id="UP001642464"/>
    </source>
</evidence>
<feature type="compositionally biased region" description="Basic and acidic residues" evidence="7">
    <location>
        <begin position="189"/>
        <end position="205"/>
    </location>
</feature>
<comment type="caution">
    <text evidence="9">The sequence shown here is derived from an EMBL/GenBank/DDBJ whole genome shotgun (WGS) entry which is preliminary data.</text>
</comment>
<dbReference type="InterPro" id="IPR051952">
    <property type="entry name" value="Golgi-autophagy_related"/>
</dbReference>
<name>A0ABP0SP27_9DINO</name>
<feature type="compositionally biased region" description="Acidic residues" evidence="7">
    <location>
        <begin position="1065"/>
        <end position="1081"/>
    </location>
</feature>
<dbReference type="Gene3D" id="1.10.220.60">
    <property type="entry name" value="GRIP domain"/>
    <property type="match status" value="1"/>
</dbReference>
<keyword evidence="4 6" id="KW-0175">Coiled coil</keyword>
<evidence type="ECO:0000256" key="5">
    <source>
        <dbReference type="ARBA" id="ARBA00023136"/>
    </source>
</evidence>
<dbReference type="EMBL" id="CAXAMM010044275">
    <property type="protein sequence ID" value="CAK9114018.1"/>
    <property type="molecule type" value="Genomic_DNA"/>
</dbReference>
<dbReference type="PANTHER" id="PTHR23157:SF25">
    <property type="entry name" value="GRIP AND COILED-COIL DOMAIN-CONTAINING PROTEIN 1"/>
    <property type="match status" value="1"/>
</dbReference>
<dbReference type="PROSITE" id="PS50913">
    <property type="entry name" value="GRIP"/>
    <property type="match status" value="1"/>
</dbReference>
<feature type="compositionally biased region" description="Polar residues" evidence="7">
    <location>
        <begin position="991"/>
        <end position="1008"/>
    </location>
</feature>
<keyword evidence="3" id="KW-0963">Cytoplasm</keyword>
<dbReference type="Proteomes" id="UP001642464">
    <property type="component" value="Unassembled WGS sequence"/>
</dbReference>
<evidence type="ECO:0000256" key="4">
    <source>
        <dbReference type="ARBA" id="ARBA00023054"/>
    </source>
</evidence>
<dbReference type="Pfam" id="PF01465">
    <property type="entry name" value="GRIP"/>
    <property type="match status" value="1"/>
</dbReference>
<protein>
    <submittedName>
        <fullName evidence="9">GRIP and coiled-coil domain-containing protein 2 (185 kDa Golgi coiled-coil protein) (GCC185)</fullName>
    </submittedName>
</protein>
<evidence type="ECO:0000256" key="3">
    <source>
        <dbReference type="ARBA" id="ARBA00022490"/>
    </source>
</evidence>
<feature type="compositionally biased region" description="Basic and acidic residues" evidence="7">
    <location>
        <begin position="1027"/>
        <end position="1046"/>
    </location>
</feature>
<feature type="compositionally biased region" description="Polar residues" evidence="7">
    <location>
        <begin position="174"/>
        <end position="183"/>
    </location>
</feature>
<organism evidence="9 10">
    <name type="scientific">Durusdinium trenchii</name>
    <dbReference type="NCBI Taxonomy" id="1381693"/>
    <lineage>
        <taxon>Eukaryota</taxon>
        <taxon>Sar</taxon>
        <taxon>Alveolata</taxon>
        <taxon>Dinophyceae</taxon>
        <taxon>Suessiales</taxon>
        <taxon>Symbiodiniaceae</taxon>
        <taxon>Durusdinium</taxon>
    </lineage>
</organism>
<feature type="compositionally biased region" description="Basic and acidic residues" evidence="7">
    <location>
        <begin position="147"/>
        <end position="173"/>
    </location>
</feature>
<evidence type="ECO:0000256" key="7">
    <source>
        <dbReference type="SAM" id="MobiDB-lite"/>
    </source>
</evidence>
<feature type="compositionally biased region" description="Low complexity" evidence="7">
    <location>
        <begin position="1164"/>
        <end position="1178"/>
    </location>
</feature>
<evidence type="ECO:0000259" key="8">
    <source>
        <dbReference type="PROSITE" id="PS50913"/>
    </source>
</evidence>
<feature type="region of interest" description="Disordered" evidence="7">
    <location>
        <begin position="145"/>
        <end position="297"/>
    </location>
</feature>
<feature type="coiled-coil region" evidence="6">
    <location>
        <begin position="12"/>
        <end position="39"/>
    </location>
</feature>
<proteinExistence type="predicted"/>
<evidence type="ECO:0000256" key="2">
    <source>
        <dbReference type="ARBA" id="ARBA00004496"/>
    </source>
</evidence>
<evidence type="ECO:0000256" key="6">
    <source>
        <dbReference type="SAM" id="Coils"/>
    </source>
</evidence>
<feature type="region of interest" description="Disordered" evidence="7">
    <location>
        <begin position="105"/>
        <end position="133"/>
    </location>
</feature>
<feature type="region of interest" description="Disordered" evidence="7">
    <location>
        <begin position="39"/>
        <end position="58"/>
    </location>
</feature>